<dbReference type="Pfam" id="PF13518">
    <property type="entry name" value="HTH_28"/>
    <property type="match status" value="1"/>
</dbReference>
<dbReference type="InterPro" id="IPR055247">
    <property type="entry name" value="InsJ-like_HTH"/>
</dbReference>
<dbReference type="Gene3D" id="1.10.10.10">
    <property type="entry name" value="Winged helix-like DNA-binding domain superfamily/Winged helix DNA-binding domain"/>
    <property type="match status" value="1"/>
</dbReference>
<evidence type="ECO:0000313" key="4">
    <source>
        <dbReference type="EMBL" id="MPN35351.1"/>
    </source>
</evidence>
<protein>
    <recommendedName>
        <fullName evidence="3">Insertion element IS150 protein InsJ-like helix-turn-helix domain-containing protein</fullName>
    </recommendedName>
</protein>
<evidence type="ECO:0000259" key="3">
    <source>
        <dbReference type="Pfam" id="PF13518"/>
    </source>
</evidence>
<feature type="domain" description="Insertion element IS150 protein InsJ-like helix-turn-helix" evidence="3">
    <location>
        <begin position="11"/>
        <end position="60"/>
    </location>
</feature>
<feature type="region of interest" description="Disordered" evidence="2">
    <location>
        <begin position="54"/>
        <end position="74"/>
    </location>
</feature>
<comment type="similarity">
    <text evidence="1">Belongs to the IS150/IS1296 orfA family.</text>
</comment>
<dbReference type="SUPFAM" id="SSF46689">
    <property type="entry name" value="Homeodomain-like"/>
    <property type="match status" value="1"/>
</dbReference>
<evidence type="ECO:0000256" key="1">
    <source>
        <dbReference type="ARBA" id="ARBA00038232"/>
    </source>
</evidence>
<evidence type="ECO:0000256" key="2">
    <source>
        <dbReference type="SAM" id="MobiDB-lite"/>
    </source>
</evidence>
<dbReference type="InterPro" id="IPR009057">
    <property type="entry name" value="Homeodomain-like_sf"/>
</dbReference>
<gene>
    <name evidence="4" type="ORF">SDC9_182849</name>
</gene>
<dbReference type="EMBL" id="VSSQ01088877">
    <property type="protein sequence ID" value="MPN35351.1"/>
    <property type="molecule type" value="Genomic_DNA"/>
</dbReference>
<dbReference type="PANTHER" id="PTHR33795">
    <property type="entry name" value="INSERTION ELEMENT IS150 PROTEIN INSJ"/>
    <property type="match status" value="1"/>
</dbReference>
<name>A0A645H8J3_9ZZZZ</name>
<dbReference type="InterPro" id="IPR036388">
    <property type="entry name" value="WH-like_DNA-bd_sf"/>
</dbReference>
<accession>A0A645H8J3</accession>
<comment type="caution">
    <text evidence="4">The sequence shown here is derived from an EMBL/GenBank/DDBJ whole genome shotgun (WGS) entry which is preliminary data.</text>
</comment>
<proteinExistence type="inferred from homology"/>
<reference evidence="4" key="1">
    <citation type="submission" date="2019-08" db="EMBL/GenBank/DDBJ databases">
        <authorList>
            <person name="Kucharzyk K."/>
            <person name="Murdoch R.W."/>
            <person name="Higgins S."/>
            <person name="Loffler F."/>
        </authorList>
    </citation>
    <scope>NUCLEOTIDE SEQUENCE</scope>
</reference>
<sequence>MTKGRDTTPEERIEIVRECIAGGDDYGGIALKYKVSYQQIYTWTKKYREMGEAGLEDRRGHRVGTLPSRTPEEELRDRIAQLEREKYDLEMENALLKKVKELERRRR</sequence>
<organism evidence="4">
    <name type="scientific">bioreactor metagenome</name>
    <dbReference type="NCBI Taxonomy" id="1076179"/>
    <lineage>
        <taxon>unclassified sequences</taxon>
        <taxon>metagenomes</taxon>
        <taxon>ecological metagenomes</taxon>
    </lineage>
</organism>
<dbReference type="AlphaFoldDB" id="A0A645H8J3"/>
<dbReference type="PANTHER" id="PTHR33795:SF1">
    <property type="entry name" value="INSERTION ELEMENT IS150 PROTEIN INSJ"/>
    <property type="match status" value="1"/>
</dbReference>
<dbReference type="InterPro" id="IPR052057">
    <property type="entry name" value="IS150/IS1296_orfA-like"/>
</dbReference>